<evidence type="ECO:0000313" key="1">
    <source>
        <dbReference type="EMBL" id="XCO74993.1"/>
    </source>
</evidence>
<organism evidence="1">
    <name type="scientific">Lysobacter firmicutimachus</name>
    <dbReference type="NCBI Taxonomy" id="1792846"/>
    <lineage>
        <taxon>Bacteria</taxon>
        <taxon>Pseudomonadati</taxon>
        <taxon>Pseudomonadota</taxon>
        <taxon>Gammaproteobacteria</taxon>
        <taxon>Lysobacterales</taxon>
        <taxon>Lysobacteraceae</taxon>
        <taxon>Lysobacter</taxon>
    </lineage>
</organism>
<dbReference type="AlphaFoldDB" id="A0AAU8MRS2"/>
<reference evidence="1" key="1">
    <citation type="submission" date="2024-06" db="EMBL/GenBank/DDBJ databases">
        <authorList>
            <person name="Li S."/>
        </authorList>
    </citation>
    <scope>NUCLEOTIDE SEQUENCE</scope>
    <source>
        <strain evidence="1">SR10</strain>
    </source>
</reference>
<dbReference type="EMBL" id="CP159925">
    <property type="protein sequence ID" value="XCO74993.1"/>
    <property type="molecule type" value="Genomic_DNA"/>
</dbReference>
<gene>
    <name evidence="1" type="ORF">ABU614_22010</name>
</gene>
<dbReference type="RefSeq" id="WP_363797832.1">
    <property type="nucleotide sequence ID" value="NZ_CP159925.1"/>
</dbReference>
<sequence length="74" mass="8478">MTISSKVPWQELALTAAECAELWGITPEHFLATIACKPSFPVRLTRKPATWKAGEVIEWRDENRAGQKPKRQWD</sequence>
<accession>A0AAU8MRS2</accession>
<name>A0AAU8MRS2_9GAMM</name>
<proteinExistence type="predicted"/>
<evidence type="ECO:0008006" key="2">
    <source>
        <dbReference type="Google" id="ProtNLM"/>
    </source>
</evidence>
<protein>
    <recommendedName>
        <fullName evidence="2">AlpA family phage regulatory protein</fullName>
    </recommendedName>
</protein>